<dbReference type="Proteomes" id="UP001293254">
    <property type="component" value="Unassembled WGS sequence"/>
</dbReference>
<protein>
    <submittedName>
        <fullName evidence="2">Uncharacterized protein</fullName>
    </submittedName>
</protein>
<evidence type="ECO:0000313" key="3">
    <source>
        <dbReference type="Proteomes" id="UP001293254"/>
    </source>
</evidence>
<feature type="compositionally biased region" description="Basic residues" evidence="1">
    <location>
        <begin position="31"/>
        <end position="40"/>
    </location>
</feature>
<gene>
    <name evidence="2" type="ORF">Salat_1688300</name>
</gene>
<dbReference type="EMBL" id="JACGWO010000006">
    <property type="protein sequence ID" value="KAK4424947.1"/>
    <property type="molecule type" value="Genomic_DNA"/>
</dbReference>
<feature type="region of interest" description="Disordered" evidence="1">
    <location>
        <begin position="20"/>
        <end position="40"/>
    </location>
</feature>
<accession>A0AAE1Y7S3</accession>
<dbReference type="AlphaFoldDB" id="A0AAE1Y7S3"/>
<reference evidence="2" key="1">
    <citation type="submission" date="2020-06" db="EMBL/GenBank/DDBJ databases">
        <authorList>
            <person name="Li T."/>
            <person name="Hu X."/>
            <person name="Zhang T."/>
            <person name="Song X."/>
            <person name="Zhang H."/>
            <person name="Dai N."/>
            <person name="Sheng W."/>
            <person name="Hou X."/>
            <person name="Wei L."/>
        </authorList>
    </citation>
    <scope>NUCLEOTIDE SEQUENCE</scope>
    <source>
        <strain evidence="2">3651</strain>
        <tissue evidence="2">Leaf</tissue>
    </source>
</reference>
<reference evidence="2" key="2">
    <citation type="journal article" date="2024" name="Plant">
        <title>Genomic evolution and insights into agronomic trait innovations of Sesamum species.</title>
        <authorList>
            <person name="Miao H."/>
            <person name="Wang L."/>
            <person name="Qu L."/>
            <person name="Liu H."/>
            <person name="Sun Y."/>
            <person name="Le M."/>
            <person name="Wang Q."/>
            <person name="Wei S."/>
            <person name="Zheng Y."/>
            <person name="Lin W."/>
            <person name="Duan Y."/>
            <person name="Cao H."/>
            <person name="Xiong S."/>
            <person name="Wang X."/>
            <person name="Wei L."/>
            <person name="Li C."/>
            <person name="Ma Q."/>
            <person name="Ju M."/>
            <person name="Zhao R."/>
            <person name="Li G."/>
            <person name="Mu C."/>
            <person name="Tian Q."/>
            <person name="Mei H."/>
            <person name="Zhang T."/>
            <person name="Gao T."/>
            <person name="Zhang H."/>
        </authorList>
    </citation>
    <scope>NUCLEOTIDE SEQUENCE</scope>
    <source>
        <strain evidence="2">3651</strain>
    </source>
</reference>
<organism evidence="2 3">
    <name type="scientific">Sesamum alatum</name>
    <dbReference type="NCBI Taxonomy" id="300844"/>
    <lineage>
        <taxon>Eukaryota</taxon>
        <taxon>Viridiplantae</taxon>
        <taxon>Streptophyta</taxon>
        <taxon>Embryophyta</taxon>
        <taxon>Tracheophyta</taxon>
        <taxon>Spermatophyta</taxon>
        <taxon>Magnoliopsida</taxon>
        <taxon>eudicotyledons</taxon>
        <taxon>Gunneridae</taxon>
        <taxon>Pentapetalae</taxon>
        <taxon>asterids</taxon>
        <taxon>lamiids</taxon>
        <taxon>Lamiales</taxon>
        <taxon>Pedaliaceae</taxon>
        <taxon>Sesamum</taxon>
    </lineage>
</organism>
<feature type="region of interest" description="Disordered" evidence="1">
    <location>
        <begin position="101"/>
        <end position="124"/>
    </location>
</feature>
<keyword evidence="3" id="KW-1185">Reference proteome</keyword>
<name>A0AAE1Y7S3_9LAMI</name>
<evidence type="ECO:0000313" key="2">
    <source>
        <dbReference type="EMBL" id="KAK4424947.1"/>
    </source>
</evidence>
<evidence type="ECO:0000256" key="1">
    <source>
        <dbReference type="SAM" id="MobiDB-lite"/>
    </source>
</evidence>
<sequence>MQNKEFTLYIEHNHPEPEETIVETAGPGSKNKGKGKARRKGKLETKVVQDVTYSFWEREVSLLFHVLCSTSLDVIKVQELEYNICNLMCNLASHAAEALTWPIPQPEPSPASQSPPADPTTVVH</sequence>
<comment type="caution">
    <text evidence="2">The sequence shown here is derived from an EMBL/GenBank/DDBJ whole genome shotgun (WGS) entry which is preliminary data.</text>
</comment>
<proteinExistence type="predicted"/>